<keyword evidence="4" id="KW-1185">Reference proteome</keyword>
<evidence type="ECO:0000256" key="1">
    <source>
        <dbReference type="SAM" id="Phobius"/>
    </source>
</evidence>
<sequence>MSMPLLQRRRAARIRDERAGTTIVETAFVLPVFLIFVLGIVELGNALMVQNTLRSACRAGARYGSTEGRSTAEVKDRIEEIMAASVDVANLSLFIKDADTLDTPQPQSPSGTQIEALPDIELGDTDVSRLFVVRGTVGYNELAIIPMTFMEGVTLSTQIFMRHE</sequence>
<evidence type="ECO:0000313" key="3">
    <source>
        <dbReference type="EMBL" id="TWT88170.1"/>
    </source>
</evidence>
<dbReference type="Proteomes" id="UP000315440">
    <property type="component" value="Unassembled WGS sequence"/>
</dbReference>
<dbReference type="AlphaFoldDB" id="A0A5C5ZLZ9"/>
<keyword evidence="1" id="KW-1133">Transmembrane helix</keyword>
<dbReference type="EMBL" id="SJPQ01000002">
    <property type="protein sequence ID" value="TWT88170.1"/>
    <property type="molecule type" value="Genomic_DNA"/>
</dbReference>
<dbReference type="InterPro" id="IPR012495">
    <property type="entry name" value="TadE-like_dom"/>
</dbReference>
<evidence type="ECO:0000259" key="2">
    <source>
        <dbReference type="Pfam" id="PF07811"/>
    </source>
</evidence>
<feature type="domain" description="TadE-like" evidence="2">
    <location>
        <begin position="20"/>
        <end position="62"/>
    </location>
</feature>
<accession>A0A5C5ZLZ9</accession>
<dbReference type="OrthoDB" id="285451at2"/>
<dbReference type="Pfam" id="PF07811">
    <property type="entry name" value="TadE"/>
    <property type="match status" value="1"/>
</dbReference>
<organism evidence="3 4">
    <name type="scientific">Pseudobythopirellula maris</name>
    <dbReference type="NCBI Taxonomy" id="2527991"/>
    <lineage>
        <taxon>Bacteria</taxon>
        <taxon>Pseudomonadati</taxon>
        <taxon>Planctomycetota</taxon>
        <taxon>Planctomycetia</taxon>
        <taxon>Pirellulales</taxon>
        <taxon>Lacipirellulaceae</taxon>
        <taxon>Pseudobythopirellula</taxon>
    </lineage>
</organism>
<proteinExistence type="predicted"/>
<gene>
    <name evidence="3" type="ORF">Mal64_16470</name>
</gene>
<protein>
    <submittedName>
        <fullName evidence="3">TadE-like protein</fullName>
    </submittedName>
</protein>
<keyword evidence="1" id="KW-0812">Transmembrane</keyword>
<keyword evidence="1" id="KW-0472">Membrane</keyword>
<comment type="caution">
    <text evidence="3">The sequence shown here is derived from an EMBL/GenBank/DDBJ whole genome shotgun (WGS) entry which is preliminary data.</text>
</comment>
<feature type="transmembrane region" description="Helical" evidence="1">
    <location>
        <begin position="21"/>
        <end position="41"/>
    </location>
</feature>
<evidence type="ECO:0000313" key="4">
    <source>
        <dbReference type="Proteomes" id="UP000315440"/>
    </source>
</evidence>
<dbReference type="RefSeq" id="WP_146398999.1">
    <property type="nucleotide sequence ID" value="NZ_SJPQ01000002.1"/>
</dbReference>
<reference evidence="3 4" key="1">
    <citation type="submission" date="2019-02" db="EMBL/GenBank/DDBJ databases">
        <title>Deep-cultivation of Planctomycetes and their phenomic and genomic characterization uncovers novel biology.</title>
        <authorList>
            <person name="Wiegand S."/>
            <person name="Jogler M."/>
            <person name="Boedeker C."/>
            <person name="Pinto D."/>
            <person name="Vollmers J."/>
            <person name="Rivas-Marin E."/>
            <person name="Kohn T."/>
            <person name="Peeters S.H."/>
            <person name="Heuer A."/>
            <person name="Rast P."/>
            <person name="Oberbeckmann S."/>
            <person name="Bunk B."/>
            <person name="Jeske O."/>
            <person name="Meyerdierks A."/>
            <person name="Storesund J.E."/>
            <person name="Kallscheuer N."/>
            <person name="Luecker S."/>
            <person name="Lage O.M."/>
            <person name="Pohl T."/>
            <person name="Merkel B.J."/>
            <person name="Hornburger P."/>
            <person name="Mueller R.-W."/>
            <person name="Bruemmer F."/>
            <person name="Labrenz M."/>
            <person name="Spormann A.M."/>
            <person name="Op Den Camp H."/>
            <person name="Overmann J."/>
            <person name="Amann R."/>
            <person name="Jetten M.S.M."/>
            <person name="Mascher T."/>
            <person name="Medema M.H."/>
            <person name="Devos D.P."/>
            <person name="Kaster A.-K."/>
            <person name="Ovreas L."/>
            <person name="Rohde M."/>
            <person name="Galperin M.Y."/>
            <person name="Jogler C."/>
        </authorList>
    </citation>
    <scope>NUCLEOTIDE SEQUENCE [LARGE SCALE GENOMIC DNA]</scope>
    <source>
        <strain evidence="3 4">Mal64</strain>
    </source>
</reference>
<name>A0A5C5ZLZ9_9BACT</name>